<dbReference type="AlphaFoldDB" id="A0A1H0FYH4"/>
<accession>A0A1H0FYH4</accession>
<dbReference type="STRING" id="582672.SAMN05216360_113164"/>
<dbReference type="CDD" id="cd06225">
    <property type="entry name" value="HAMP"/>
    <property type="match status" value="1"/>
</dbReference>
<evidence type="ECO:0000256" key="1">
    <source>
        <dbReference type="ARBA" id="ARBA00023224"/>
    </source>
</evidence>
<dbReference type="GO" id="GO:0007165">
    <property type="term" value="P:signal transduction"/>
    <property type="evidence" value="ECO:0007669"/>
    <property type="project" value="UniProtKB-KW"/>
</dbReference>
<evidence type="ECO:0000313" key="7">
    <source>
        <dbReference type="EMBL" id="SDN99728.1"/>
    </source>
</evidence>
<dbReference type="Pfam" id="PF00672">
    <property type="entry name" value="HAMP"/>
    <property type="match status" value="1"/>
</dbReference>
<reference evidence="8" key="1">
    <citation type="submission" date="2016-10" db="EMBL/GenBank/DDBJ databases">
        <authorList>
            <person name="Varghese N."/>
            <person name="Submissions S."/>
        </authorList>
    </citation>
    <scope>NUCLEOTIDE SEQUENCE [LARGE SCALE GENOMIC DNA]</scope>
    <source>
        <strain evidence="8">BL47</strain>
    </source>
</reference>
<proteinExistence type="inferred from homology"/>
<comment type="similarity">
    <text evidence="2">Belongs to the methyl-accepting chemotaxis (MCP) protein family.</text>
</comment>
<evidence type="ECO:0000256" key="3">
    <source>
        <dbReference type="PROSITE-ProRule" id="PRU00284"/>
    </source>
</evidence>
<dbReference type="PANTHER" id="PTHR32089:SF112">
    <property type="entry name" value="LYSOZYME-LIKE PROTEIN-RELATED"/>
    <property type="match status" value="1"/>
</dbReference>
<organism evidence="7 8">
    <name type="scientific">Methylobacterium phyllostachyos</name>
    <dbReference type="NCBI Taxonomy" id="582672"/>
    <lineage>
        <taxon>Bacteria</taxon>
        <taxon>Pseudomonadati</taxon>
        <taxon>Pseudomonadota</taxon>
        <taxon>Alphaproteobacteria</taxon>
        <taxon>Hyphomicrobiales</taxon>
        <taxon>Methylobacteriaceae</taxon>
        <taxon>Methylobacterium</taxon>
    </lineage>
</organism>
<feature type="transmembrane region" description="Helical" evidence="4">
    <location>
        <begin position="159"/>
        <end position="183"/>
    </location>
</feature>
<dbReference type="Proteomes" id="UP000198704">
    <property type="component" value="Unassembled WGS sequence"/>
</dbReference>
<name>A0A1H0FYH4_9HYPH</name>
<keyword evidence="4" id="KW-1133">Transmembrane helix</keyword>
<dbReference type="InterPro" id="IPR003660">
    <property type="entry name" value="HAMP_dom"/>
</dbReference>
<gene>
    <name evidence="7" type="ORF">SAMN05216360_113164</name>
</gene>
<dbReference type="GO" id="GO:0016020">
    <property type="term" value="C:membrane"/>
    <property type="evidence" value="ECO:0007669"/>
    <property type="project" value="InterPro"/>
</dbReference>
<dbReference type="InterPro" id="IPR004089">
    <property type="entry name" value="MCPsignal_dom"/>
</dbReference>
<sequence>MTIVRMKFVDHQLTELLDRAMPSLDAAETISALTVKARLLQVRVATADTEAERDAGRAAVEEMLKDQAARVEAYKARITTPDEQALYDTLVAKLKAQHYAWERLRGMSLSQREAAMSYYRGAMNARYQDVAKAAHALVERHVKAVEEAGRSARESQASAVTMTVAILAGMLAVGLGAMLYALLGVSRPITVMTDAMRRLAGGDTDSAVPYVGRRDEIGAMAAAVQVFRQNLIQTRTLEAEAARARTEAEGQRRQGMRDLAARFEAAIGGIVRTVTAAATQLQATAQALTATATRTADRSGDARAAAAEAAANVNTVAAAAEELGSSVDEIGRQVVASADLAQVAVREAGATTGLVQELSTGARSIREVVTLISEIAGQTNLLALNATIEAARAGDAGKGFAVVAAEVKQLAEQTAKATGEISRQIGQIQGSTDHAVRAIDGIAGRIREINATATTIASAVAQQGAATQEIVRNVAQAAAGTGAVTDNITEVAGAADETGAAAGQVLRAASAMAEQAARLGSEVEHFLATVRAA</sequence>
<evidence type="ECO:0000256" key="4">
    <source>
        <dbReference type="SAM" id="Phobius"/>
    </source>
</evidence>
<dbReference type="Pfam" id="PF00015">
    <property type="entry name" value="MCPsignal"/>
    <property type="match status" value="1"/>
</dbReference>
<evidence type="ECO:0000313" key="8">
    <source>
        <dbReference type="Proteomes" id="UP000198704"/>
    </source>
</evidence>
<dbReference type="SMART" id="SM00283">
    <property type="entry name" value="MA"/>
    <property type="match status" value="1"/>
</dbReference>
<dbReference type="PROSITE" id="PS50885">
    <property type="entry name" value="HAMP"/>
    <property type="match status" value="1"/>
</dbReference>
<dbReference type="Gene3D" id="1.10.287.950">
    <property type="entry name" value="Methyl-accepting chemotaxis protein"/>
    <property type="match status" value="1"/>
</dbReference>
<keyword evidence="8" id="KW-1185">Reference proteome</keyword>
<dbReference type="EMBL" id="FNHS01000013">
    <property type="protein sequence ID" value="SDN99728.1"/>
    <property type="molecule type" value="Genomic_DNA"/>
</dbReference>
<dbReference type="PROSITE" id="PS50111">
    <property type="entry name" value="CHEMOTAXIS_TRANSDUC_2"/>
    <property type="match status" value="1"/>
</dbReference>
<dbReference type="SUPFAM" id="SSF58104">
    <property type="entry name" value="Methyl-accepting chemotaxis protein (MCP) signaling domain"/>
    <property type="match status" value="1"/>
</dbReference>
<dbReference type="SMART" id="SM00304">
    <property type="entry name" value="HAMP"/>
    <property type="match status" value="1"/>
</dbReference>
<protein>
    <submittedName>
        <fullName evidence="7">Methyl-accepting chemotaxis protein</fullName>
    </submittedName>
</protein>
<evidence type="ECO:0000259" key="5">
    <source>
        <dbReference type="PROSITE" id="PS50111"/>
    </source>
</evidence>
<dbReference type="Gene3D" id="1.10.8.500">
    <property type="entry name" value="HAMP domain in histidine kinase"/>
    <property type="match status" value="1"/>
</dbReference>
<keyword evidence="4" id="KW-0812">Transmembrane</keyword>
<feature type="domain" description="Methyl-accepting transducer" evidence="5">
    <location>
        <begin position="277"/>
        <end position="513"/>
    </location>
</feature>
<evidence type="ECO:0000259" key="6">
    <source>
        <dbReference type="PROSITE" id="PS50885"/>
    </source>
</evidence>
<keyword evidence="4" id="KW-0472">Membrane</keyword>
<feature type="domain" description="HAMP" evidence="6">
    <location>
        <begin position="183"/>
        <end position="236"/>
    </location>
</feature>
<evidence type="ECO:0000256" key="2">
    <source>
        <dbReference type="ARBA" id="ARBA00029447"/>
    </source>
</evidence>
<keyword evidence="1 3" id="KW-0807">Transducer</keyword>
<dbReference type="PANTHER" id="PTHR32089">
    <property type="entry name" value="METHYL-ACCEPTING CHEMOTAXIS PROTEIN MCPB"/>
    <property type="match status" value="1"/>
</dbReference>